<dbReference type="KEGG" id="hlt:I7X12_03270"/>
<proteinExistence type="predicted"/>
<accession>A0A7U3WTC8</accession>
<dbReference type="GeneID" id="60587481"/>
<sequence>MPECPNCGERMSHNDETTKLTEYVCARCHRTEIVRKDAYRVTAEGPAAAAAVADDD</sequence>
<protein>
    <submittedName>
        <fullName evidence="1">Uncharacterized protein</fullName>
    </submittedName>
</protein>
<keyword evidence="2" id="KW-1185">Reference proteome</keyword>
<gene>
    <name evidence="1" type="ORF">I7X12_03270</name>
</gene>
<organism evidence="1 2">
    <name type="scientific">Halosimplex litoreum</name>
    <dbReference type="NCBI Taxonomy" id="1198301"/>
    <lineage>
        <taxon>Archaea</taxon>
        <taxon>Methanobacteriati</taxon>
        <taxon>Methanobacteriota</taxon>
        <taxon>Stenosarchaea group</taxon>
        <taxon>Halobacteria</taxon>
        <taxon>Halobacteriales</taxon>
        <taxon>Haloarculaceae</taxon>
        <taxon>Halosimplex</taxon>
    </lineage>
</organism>
<name>A0A7U3WTC8_9EURY</name>
<dbReference type="Proteomes" id="UP000595001">
    <property type="component" value="Chromosome"/>
</dbReference>
<reference evidence="1 2" key="1">
    <citation type="submission" date="2020-12" db="EMBL/GenBank/DDBJ databases">
        <title>Halosimplex halophilum sp. nov. and Halosimplex salinum sp. nov., two new members of the genus Halosimplex.</title>
        <authorList>
            <person name="Cui H.L."/>
        </authorList>
    </citation>
    <scope>NUCLEOTIDE SEQUENCE [LARGE SCALE GENOMIC DNA]</scope>
    <source>
        <strain evidence="1 2">YGH94</strain>
    </source>
</reference>
<dbReference type="RefSeq" id="WP_198063950.1">
    <property type="nucleotide sequence ID" value="NZ_CP065856.1"/>
</dbReference>
<evidence type="ECO:0000313" key="1">
    <source>
        <dbReference type="EMBL" id="QPV65192.1"/>
    </source>
</evidence>
<dbReference type="AlphaFoldDB" id="A0A7U3WTC8"/>
<evidence type="ECO:0000313" key="2">
    <source>
        <dbReference type="Proteomes" id="UP000595001"/>
    </source>
</evidence>
<dbReference type="EMBL" id="CP065856">
    <property type="protein sequence ID" value="QPV65192.1"/>
    <property type="molecule type" value="Genomic_DNA"/>
</dbReference>
<dbReference type="OrthoDB" id="233959at2157"/>